<comment type="caution">
    <text evidence="1">The sequence shown here is derived from an EMBL/GenBank/DDBJ whole genome shotgun (WGS) entry which is preliminary data.</text>
</comment>
<proteinExistence type="predicted"/>
<evidence type="ECO:0000313" key="1">
    <source>
        <dbReference type="EMBL" id="KAJ0091914.1"/>
    </source>
</evidence>
<name>A0ACC1AZ11_9ROSI</name>
<protein>
    <submittedName>
        <fullName evidence="1">Uncharacterized protein</fullName>
    </submittedName>
</protein>
<dbReference type="EMBL" id="CM047903">
    <property type="protein sequence ID" value="KAJ0091914.1"/>
    <property type="molecule type" value="Genomic_DNA"/>
</dbReference>
<reference evidence="2" key="1">
    <citation type="journal article" date="2023" name="G3 (Bethesda)">
        <title>Genome assembly and association tests identify interacting loci associated with vigor, precocity, and sex in interspecific pistachio rootstocks.</title>
        <authorList>
            <person name="Palmer W."/>
            <person name="Jacygrad E."/>
            <person name="Sagayaradj S."/>
            <person name="Cavanaugh K."/>
            <person name="Han R."/>
            <person name="Bertier L."/>
            <person name="Beede B."/>
            <person name="Kafkas S."/>
            <person name="Golino D."/>
            <person name="Preece J."/>
            <person name="Michelmore R."/>
        </authorList>
    </citation>
    <scope>NUCLEOTIDE SEQUENCE [LARGE SCALE GENOMIC DNA]</scope>
</reference>
<organism evidence="1 2">
    <name type="scientific">Pistacia atlantica</name>
    <dbReference type="NCBI Taxonomy" id="434234"/>
    <lineage>
        <taxon>Eukaryota</taxon>
        <taxon>Viridiplantae</taxon>
        <taxon>Streptophyta</taxon>
        <taxon>Embryophyta</taxon>
        <taxon>Tracheophyta</taxon>
        <taxon>Spermatophyta</taxon>
        <taxon>Magnoliopsida</taxon>
        <taxon>eudicotyledons</taxon>
        <taxon>Gunneridae</taxon>
        <taxon>Pentapetalae</taxon>
        <taxon>rosids</taxon>
        <taxon>malvids</taxon>
        <taxon>Sapindales</taxon>
        <taxon>Anacardiaceae</taxon>
        <taxon>Pistacia</taxon>
    </lineage>
</organism>
<accession>A0ACC1AZ11</accession>
<keyword evidence="2" id="KW-1185">Reference proteome</keyword>
<sequence length="539" mass="60142">MDISQLLLVPSIFLMLISALNFPEIVAAEIQVSSITSLPDFSSENLVETNNVSQPMTEKDNTERVDPLNDLKKYKGGFNITNKHYWSSTAFTGIYGYAIGALWLLGGIIYGGFVVSKILFCKKRREEKLKKKRAICNNQCYFWPIVLATFFTILAIVASGLVLGGNEKFNSRASKIVDIIINTANEASETLYNTTEAMKEMENNLESSNGPSDTSVFLSSTSQKLEDEAAVIERQAKKNRRLIDKGLKIVYVVTTVTVSLNLVALIALSVSGVFRFQKALNLLITLCWIFTFLCWMLFGVYFFLERFSSDSCTALENFKENPNNNSLSSILPCDELRSAESVLFDFSTGVYKAVNEVNENISISFPSIPHVCNPFSGPPNYKYLTGYCPENTIQIGDIPKVLKVFTCSDANNGTCGEEGFFITSNEYTTVKAYTSSIQNLLNVYPDMENLIECQSVKDAFSEILVKHCKPLKRNVHLVWSSLVFLSIVMVFLVLIWNDQAQNDQELHSSDGSVIPHFGTPNVSKCETTKEGSEDHQIPV</sequence>
<evidence type="ECO:0000313" key="2">
    <source>
        <dbReference type="Proteomes" id="UP001164250"/>
    </source>
</evidence>
<dbReference type="Proteomes" id="UP001164250">
    <property type="component" value="Chromosome 7"/>
</dbReference>
<gene>
    <name evidence="1" type="ORF">Patl1_26504</name>
</gene>